<dbReference type="RefSeq" id="WP_012036787.1">
    <property type="nucleotide sequence ID" value="NC_009464.1"/>
</dbReference>
<dbReference type="InterPro" id="IPR011009">
    <property type="entry name" value="Kinase-like_dom_sf"/>
</dbReference>
<keyword evidence="6" id="KW-0067">ATP-binding</keyword>
<keyword evidence="2" id="KW-0723">Serine/threonine-protein kinase</keyword>
<keyword evidence="9" id="KW-0812">Transmembrane</keyword>
<dbReference type="SUPFAM" id="SSF56112">
    <property type="entry name" value="Protein kinase-like (PK-like)"/>
    <property type="match status" value="1"/>
</dbReference>
<dbReference type="STRING" id="351160.RCIX241"/>
<evidence type="ECO:0000256" key="9">
    <source>
        <dbReference type="SAM" id="Phobius"/>
    </source>
</evidence>
<keyword evidence="9" id="KW-1133">Transmembrane helix</keyword>
<evidence type="ECO:0000259" key="10">
    <source>
        <dbReference type="Pfam" id="PF01163"/>
    </source>
</evidence>
<keyword evidence="3" id="KW-0808">Transferase</keyword>
<evidence type="ECO:0000256" key="1">
    <source>
        <dbReference type="ARBA" id="ARBA00012513"/>
    </source>
</evidence>
<dbReference type="AlphaFoldDB" id="Q0W7D1"/>
<keyword evidence="12" id="KW-1185">Reference proteome</keyword>
<evidence type="ECO:0000256" key="5">
    <source>
        <dbReference type="ARBA" id="ARBA00022777"/>
    </source>
</evidence>
<dbReference type="GeneID" id="5144458"/>
<dbReference type="EC" id="2.7.11.1" evidence="1"/>
<protein>
    <recommendedName>
        <fullName evidence="1">non-specific serine/threonine protein kinase</fullName>
        <ecNumber evidence="1">2.7.11.1</ecNumber>
    </recommendedName>
</protein>
<dbReference type="Proteomes" id="UP000000663">
    <property type="component" value="Chromosome"/>
</dbReference>
<feature type="domain" description="RIO-type" evidence="10">
    <location>
        <begin position="158"/>
        <end position="247"/>
    </location>
</feature>
<name>Q0W7D1_METAR</name>
<dbReference type="PROSITE" id="PS00108">
    <property type="entry name" value="PROTEIN_KINASE_ST"/>
    <property type="match status" value="1"/>
</dbReference>
<comment type="catalytic activity">
    <reaction evidence="7">
        <text>L-threonyl-[protein] + ATP = O-phospho-L-threonyl-[protein] + ADP + H(+)</text>
        <dbReference type="Rhea" id="RHEA:46608"/>
        <dbReference type="Rhea" id="RHEA-COMP:11060"/>
        <dbReference type="Rhea" id="RHEA-COMP:11605"/>
        <dbReference type="ChEBI" id="CHEBI:15378"/>
        <dbReference type="ChEBI" id="CHEBI:30013"/>
        <dbReference type="ChEBI" id="CHEBI:30616"/>
        <dbReference type="ChEBI" id="CHEBI:61977"/>
        <dbReference type="ChEBI" id="CHEBI:456216"/>
        <dbReference type="EC" id="2.7.11.1"/>
    </reaction>
</comment>
<proteinExistence type="predicted"/>
<evidence type="ECO:0000256" key="3">
    <source>
        <dbReference type="ARBA" id="ARBA00022679"/>
    </source>
</evidence>
<feature type="transmembrane region" description="Helical" evidence="9">
    <location>
        <begin position="20"/>
        <end position="39"/>
    </location>
</feature>
<dbReference type="KEGG" id="rci:RCIX241"/>
<evidence type="ECO:0000256" key="2">
    <source>
        <dbReference type="ARBA" id="ARBA00022527"/>
    </source>
</evidence>
<reference evidence="11 12" key="1">
    <citation type="journal article" date="2006" name="Science">
        <title>Genome of rice cluster I archaea -- the key methane producers in the rice rhizosphere.</title>
        <authorList>
            <person name="Erkel C."/>
            <person name="Kube M."/>
            <person name="Reinhardt R."/>
            <person name="Liesack W."/>
        </authorList>
    </citation>
    <scope>NUCLEOTIDE SEQUENCE [LARGE SCALE GENOMIC DNA]</scope>
    <source>
        <strain evidence="12">DSM 22066 / NBRC 105507 / MRE50</strain>
    </source>
</reference>
<keyword evidence="5 11" id="KW-0418">Kinase</keyword>
<accession>Q0W7D1</accession>
<dbReference type="Gene3D" id="1.10.510.10">
    <property type="entry name" value="Transferase(Phosphotransferase) domain 1"/>
    <property type="match status" value="1"/>
</dbReference>
<evidence type="ECO:0000256" key="7">
    <source>
        <dbReference type="ARBA" id="ARBA00047899"/>
    </source>
</evidence>
<evidence type="ECO:0000256" key="6">
    <source>
        <dbReference type="ARBA" id="ARBA00022840"/>
    </source>
</evidence>
<organism evidence="11 12">
    <name type="scientific">Methanocella arvoryzae (strain DSM 22066 / NBRC 105507 / MRE50)</name>
    <dbReference type="NCBI Taxonomy" id="351160"/>
    <lineage>
        <taxon>Archaea</taxon>
        <taxon>Methanobacteriati</taxon>
        <taxon>Methanobacteriota</taxon>
        <taxon>Stenosarchaea group</taxon>
        <taxon>Methanomicrobia</taxon>
        <taxon>Methanocellales</taxon>
        <taxon>Methanocellaceae</taxon>
        <taxon>Methanocella</taxon>
    </lineage>
</organism>
<dbReference type="OrthoDB" id="192798at2157"/>
<evidence type="ECO:0000256" key="4">
    <source>
        <dbReference type="ARBA" id="ARBA00022741"/>
    </source>
</evidence>
<evidence type="ECO:0000313" key="12">
    <source>
        <dbReference type="Proteomes" id="UP000000663"/>
    </source>
</evidence>
<gene>
    <name evidence="11" type="ORF">RCIX241</name>
</gene>
<dbReference type="EMBL" id="AM114193">
    <property type="protein sequence ID" value="CAJ35712.1"/>
    <property type="molecule type" value="Genomic_DNA"/>
</dbReference>
<dbReference type="GO" id="GO:0004674">
    <property type="term" value="F:protein serine/threonine kinase activity"/>
    <property type="evidence" value="ECO:0007669"/>
    <property type="project" value="UniProtKB-KW"/>
</dbReference>
<keyword evidence="4" id="KW-0547">Nucleotide-binding</keyword>
<comment type="catalytic activity">
    <reaction evidence="8">
        <text>L-seryl-[protein] + ATP = O-phospho-L-seryl-[protein] + ADP + H(+)</text>
        <dbReference type="Rhea" id="RHEA:17989"/>
        <dbReference type="Rhea" id="RHEA-COMP:9863"/>
        <dbReference type="Rhea" id="RHEA-COMP:11604"/>
        <dbReference type="ChEBI" id="CHEBI:15378"/>
        <dbReference type="ChEBI" id="CHEBI:29999"/>
        <dbReference type="ChEBI" id="CHEBI:30616"/>
        <dbReference type="ChEBI" id="CHEBI:83421"/>
        <dbReference type="ChEBI" id="CHEBI:456216"/>
        <dbReference type="EC" id="2.7.11.1"/>
    </reaction>
</comment>
<dbReference type="InterPro" id="IPR018934">
    <property type="entry name" value="RIO_dom"/>
</dbReference>
<dbReference type="Pfam" id="PF01163">
    <property type="entry name" value="RIO1"/>
    <property type="match status" value="1"/>
</dbReference>
<dbReference type="eggNOG" id="arCOG01190">
    <property type="taxonomic scope" value="Archaea"/>
</dbReference>
<evidence type="ECO:0000256" key="8">
    <source>
        <dbReference type="ARBA" id="ARBA00048679"/>
    </source>
</evidence>
<keyword evidence="9" id="KW-0472">Membrane</keyword>
<dbReference type="GO" id="GO:0005524">
    <property type="term" value="F:ATP binding"/>
    <property type="evidence" value="ECO:0007669"/>
    <property type="project" value="UniProtKB-KW"/>
</dbReference>
<sequence length="331" mass="38111">MISWRDALLKVAYRVLNNAVVEALMVAFIAIVYIVVKAADRVLHTHIRRRLIDWIHGISRDDLNVFRKAQIRYVFRKKYGLKKIKIGLAGGSYWMSIPCVVEGVDRRTKQPKKFLAKIINDRSALMHRYMTILRNLGVLAERATLAFDGHEGAQDMIEFERNSLMLLKNRRVNVPEVFGTHKLNHDDYVLVMQFIEGRPLSKVELTDEVIGQVFSTLKAMEDTGVFHGDIKLDNFLYSDGRLYVVDCLKIDRRELWRANDFDLICAICALSQQVPVSRVFEQALKYHPEEELQRAGSLLGVAVNKVDLDLPVETIEEIRARLKIRQPVPAR</sequence>
<evidence type="ECO:0000313" key="11">
    <source>
        <dbReference type="EMBL" id="CAJ35712.1"/>
    </source>
</evidence>
<dbReference type="InterPro" id="IPR008271">
    <property type="entry name" value="Ser/Thr_kinase_AS"/>
</dbReference>